<dbReference type="EMBL" id="PDCK01000039">
    <property type="protein sequence ID" value="PRQ59387.1"/>
    <property type="molecule type" value="Genomic_DNA"/>
</dbReference>
<dbReference type="AlphaFoldDB" id="A0A2P6SL18"/>
<dbReference type="Gramene" id="PRQ59387">
    <property type="protein sequence ID" value="PRQ59387"/>
    <property type="gene ID" value="RchiOBHm_Chr1g0369641"/>
</dbReference>
<comment type="caution">
    <text evidence="1">The sequence shown here is derived from an EMBL/GenBank/DDBJ whole genome shotgun (WGS) entry which is preliminary data.</text>
</comment>
<name>A0A2P6SL18_ROSCH</name>
<keyword evidence="2" id="KW-1185">Reference proteome</keyword>
<dbReference type="Proteomes" id="UP000238479">
    <property type="component" value="Chromosome 1"/>
</dbReference>
<proteinExistence type="predicted"/>
<organism evidence="1 2">
    <name type="scientific">Rosa chinensis</name>
    <name type="common">China rose</name>
    <dbReference type="NCBI Taxonomy" id="74649"/>
    <lineage>
        <taxon>Eukaryota</taxon>
        <taxon>Viridiplantae</taxon>
        <taxon>Streptophyta</taxon>
        <taxon>Embryophyta</taxon>
        <taxon>Tracheophyta</taxon>
        <taxon>Spermatophyta</taxon>
        <taxon>Magnoliopsida</taxon>
        <taxon>eudicotyledons</taxon>
        <taxon>Gunneridae</taxon>
        <taxon>Pentapetalae</taxon>
        <taxon>rosids</taxon>
        <taxon>fabids</taxon>
        <taxon>Rosales</taxon>
        <taxon>Rosaceae</taxon>
        <taxon>Rosoideae</taxon>
        <taxon>Rosoideae incertae sedis</taxon>
        <taxon>Rosa</taxon>
    </lineage>
</organism>
<accession>A0A2P6SL18</accession>
<sequence>MTSAIVFLLKSIVRCGLQGRLRSPRFCGMWCLGLPYCFRRQLETQHTLLHRSIRIRLNCLAHGCLWLRNVATAIGRGQGQFNQEDGFSLFLSL</sequence>
<evidence type="ECO:0000313" key="2">
    <source>
        <dbReference type="Proteomes" id="UP000238479"/>
    </source>
</evidence>
<protein>
    <submittedName>
        <fullName evidence="1">Uncharacterized protein</fullName>
    </submittedName>
</protein>
<evidence type="ECO:0000313" key="1">
    <source>
        <dbReference type="EMBL" id="PRQ59387.1"/>
    </source>
</evidence>
<reference evidence="1 2" key="1">
    <citation type="journal article" date="2018" name="Nat. Genet.">
        <title>The Rosa genome provides new insights in the design of modern roses.</title>
        <authorList>
            <person name="Bendahmane M."/>
        </authorList>
    </citation>
    <scope>NUCLEOTIDE SEQUENCE [LARGE SCALE GENOMIC DNA]</scope>
    <source>
        <strain evidence="2">cv. Old Blush</strain>
    </source>
</reference>
<gene>
    <name evidence="1" type="ORF">RchiOBHm_Chr1g0369641</name>
</gene>